<dbReference type="SUPFAM" id="SSF46785">
    <property type="entry name" value="Winged helix' DNA-binding domain"/>
    <property type="match status" value="1"/>
</dbReference>
<dbReference type="EMBL" id="JAQLOI010000001">
    <property type="protein sequence ID" value="MDB1123101.1"/>
    <property type="molecule type" value="Genomic_DNA"/>
</dbReference>
<dbReference type="RefSeq" id="WP_272133469.1">
    <property type="nucleotide sequence ID" value="NZ_JAQLOI010000001.1"/>
</dbReference>
<feature type="domain" description="HTH marR-type" evidence="4">
    <location>
        <begin position="1"/>
        <end position="136"/>
    </location>
</feature>
<evidence type="ECO:0000256" key="3">
    <source>
        <dbReference type="ARBA" id="ARBA00023163"/>
    </source>
</evidence>
<comment type="caution">
    <text evidence="5">The sequence shown here is derived from an EMBL/GenBank/DDBJ whole genome shotgun (WGS) entry which is preliminary data.</text>
</comment>
<evidence type="ECO:0000313" key="6">
    <source>
        <dbReference type="Proteomes" id="UP001210678"/>
    </source>
</evidence>
<evidence type="ECO:0000256" key="1">
    <source>
        <dbReference type="ARBA" id="ARBA00023015"/>
    </source>
</evidence>
<gene>
    <name evidence="5" type="ORF">PGX00_05190</name>
</gene>
<evidence type="ECO:0000256" key="2">
    <source>
        <dbReference type="ARBA" id="ARBA00023125"/>
    </source>
</evidence>
<dbReference type="PROSITE" id="PS50995">
    <property type="entry name" value="HTH_MARR_2"/>
    <property type="match status" value="1"/>
</dbReference>
<proteinExistence type="predicted"/>
<dbReference type="Pfam" id="PF01047">
    <property type="entry name" value="MarR"/>
    <property type="match status" value="1"/>
</dbReference>
<keyword evidence="1" id="KW-0805">Transcription regulation</keyword>
<dbReference type="Gene3D" id="1.10.10.10">
    <property type="entry name" value="Winged helix-like DNA-binding domain superfamily/Winged helix DNA-binding domain"/>
    <property type="match status" value="1"/>
</dbReference>
<dbReference type="PRINTS" id="PR00598">
    <property type="entry name" value="HTHMARR"/>
</dbReference>
<reference evidence="5 6" key="1">
    <citation type="submission" date="2023-01" db="EMBL/GenBank/DDBJ databases">
        <title>Vibrio sp. KJ40-1 sp.nov, isolated from marine algae.</title>
        <authorList>
            <person name="Butt M."/>
            <person name="Kim J.M.J."/>
            <person name="Jeon C.O.C."/>
        </authorList>
    </citation>
    <scope>NUCLEOTIDE SEQUENCE [LARGE SCALE GENOMIC DNA]</scope>
    <source>
        <strain evidence="5 6">KJ40-1</strain>
    </source>
</reference>
<accession>A0ABT4YNI7</accession>
<dbReference type="InterPro" id="IPR000835">
    <property type="entry name" value="HTH_MarR-typ"/>
</dbReference>
<dbReference type="InterPro" id="IPR036388">
    <property type="entry name" value="WH-like_DNA-bd_sf"/>
</dbReference>
<sequence length="136" mass="15673">MSFQNCLIELERFMSKEWRVHAKDDPLSSLSFNEFDYLKVIQYSPEPIRITDLAIEMMVTKPSASNMVVRLERKSLVQRVACSEDARAKRVVLTKKAVEALSLEDKVHKIVTEKLESKVSEQESEQLVSILSKMLK</sequence>
<dbReference type="InterPro" id="IPR036390">
    <property type="entry name" value="WH_DNA-bd_sf"/>
</dbReference>
<dbReference type="PANTHER" id="PTHR42756">
    <property type="entry name" value="TRANSCRIPTIONAL REGULATOR, MARR"/>
    <property type="match status" value="1"/>
</dbReference>
<dbReference type="Proteomes" id="UP001210678">
    <property type="component" value="Unassembled WGS sequence"/>
</dbReference>
<dbReference type="PANTHER" id="PTHR42756:SF1">
    <property type="entry name" value="TRANSCRIPTIONAL REPRESSOR OF EMRAB OPERON"/>
    <property type="match status" value="1"/>
</dbReference>
<keyword evidence="2" id="KW-0238">DNA-binding</keyword>
<keyword evidence="3" id="KW-0804">Transcription</keyword>
<evidence type="ECO:0000259" key="4">
    <source>
        <dbReference type="PROSITE" id="PS50995"/>
    </source>
</evidence>
<keyword evidence="6" id="KW-1185">Reference proteome</keyword>
<evidence type="ECO:0000313" key="5">
    <source>
        <dbReference type="EMBL" id="MDB1123101.1"/>
    </source>
</evidence>
<organism evidence="5 6">
    <name type="scientific">Vibrio algarum</name>
    <dbReference type="NCBI Taxonomy" id="3020714"/>
    <lineage>
        <taxon>Bacteria</taxon>
        <taxon>Pseudomonadati</taxon>
        <taxon>Pseudomonadota</taxon>
        <taxon>Gammaproteobacteria</taxon>
        <taxon>Vibrionales</taxon>
        <taxon>Vibrionaceae</taxon>
        <taxon>Vibrio</taxon>
    </lineage>
</organism>
<protein>
    <submittedName>
        <fullName evidence="5">MarR family transcriptional regulator</fullName>
    </submittedName>
</protein>
<name>A0ABT4YNI7_9VIBR</name>
<dbReference type="SMART" id="SM00347">
    <property type="entry name" value="HTH_MARR"/>
    <property type="match status" value="1"/>
</dbReference>